<keyword evidence="2 5" id="KW-0645">Protease</keyword>
<keyword evidence="7" id="KW-1133">Transmembrane helix</keyword>
<feature type="transmembrane region" description="Helical" evidence="7">
    <location>
        <begin position="209"/>
        <end position="230"/>
    </location>
</feature>
<dbReference type="PROSITE" id="PS51892">
    <property type="entry name" value="SUBTILASE"/>
    <property type="match status" value="1"/>
</dbReference>
<feature type="region of interest" description="Disordered" evidence="6">
    <location>
        <begin position="520"/>
        <end position="544"/>
    </location>
</feature>
<comment type="similarity">
    <text evidence="1 5">Belongs to the peptidase S8 family.</text>
</comment>
<evidence type="ECO:0000313" key="10">
    <source>
        <dbReference type="Proteomes" id="UP001589894"/>
    </source>
</evidence>
<dbReference type="SUPFAM" id="SSF52743">
    <property type="entry name" value="Subtilisin-like"/>
    <property type="match status" value="1"/>
</dbReference>
<dbReference type="Proteomes" id="UP001589894">
    <property type="component" value="Unassembled WGS sequence"/>
</dbReference>
<feature type="transmembrane region" description="Helical" evidence="7">
    <location>
        <begin position="70"/>
        <end position="86"/>
    </location>
</feature>
<feature type="active site" description="Charge relay system" evidence="5">
    <location>
        <position position="571"/>
    </location>
</feature>
<dbReference type="PANTHER" id="PTHR43806:SF67">
    <property type="entry name" value="EGF-LIKE DOMAIN-CONTAINING PROTEIN"/>
    <property type="match status" value="1"/>
</dbReference>
<keyword evidence="7" id="KW-0472">Membrane</keyword>
<dbReference type="Pfam" id="PF00082">
    <property type="entry name" value="Peptidase_S8"/>
    <property type="match status" value="1"/>
</dbReference>
<feature type="transmembrane region" description="Helical" evidence="7">
    <location>
        <begin position="305"/>
        <end position="322"/>
    </location>
</feature>
<dbReference type="Gene3D" id="3.40.50.200">
    <property type="entry name" value="Peptidase S8/S53 domain"/>
    <property type="match status" value="1"/>
</dbReference>
<feature type="transmembrane region" description="Helical" evidence="7">
    <location>
        <begin position="274"/>
        <end position="293"/>
    </location>
</feature>
<keyword evidence="4 5" id="KW-0720">Serine protease</keyword>
<dbReference type="InterPro" id="IPR023828">
    <property type="entry name" value="Peptidase_S8_Ser-AS"/>
</dbReference>
<dbReference type="PROSITE" id="PS00138">
    <property type="entry name" value="SUBTILASE_SER"/>
    <property type="match status" value="1"/>
</dbReference>
<dbReference type="RefSeq" id="WP_377343955.1">
    <property type="nucleotide sequence ID" value="NZ_JBHLUE010000034.1"/>
</dbReference>
<feature type="domain" description="Peptidase S8/S53" evidence="8">
    <location>
        <begin position="562"/>
        <end position="847"/>
    </location>
</feature>
<evidence type="ECO:0000256" key="5">
    <source>
        <dbReference type="PROSITE-ProRule" id="PRU01240"/>
    </source>
</evidence>
<accession>A0ABV6P609</accession>
<proteinExistence type="inferred from homology"/>
<evidence type="ECO:0000256" key="1">
    <source>
        <dbReference type="ARBA" id="ARBA00011073"/>
    </source>
</evidence>
<feature type="transmembrane region" description="Helical" evidence="7">
    <location>
        <begin position="367"/>
        <end position="388"/>
    </location>
</feature>
<dbReference type="InterPro" id="IPR050131">
    <property type="entry name" value="Peptidase_S8_subtilisin-like"/>
</dbReference>
<dbReference type="InterPro" id="IPR000209">
    <property type="entry name" value="Peptidase_S8/S53_dom"/>
</dbReference>
<dbReference type="PRINTS" id="PR00723">
    <property type="entry name" value="SUBTILISIN"/>
</dbReference>
<feature type="transmembrane region" description="Helical" evidence="7">
    <location>
        <begin position="98"/>
        <end position="116"/>
    </location>
</feature>
<feature type="active site" description="Charge relay system" evidence="5">
    <location>
        <position position="608"/>
    </location>
</feature>
<keyword evidence="7" id="KW-0812">Transmembrane</keyword>
<comment type="caution">
    <text evidence="9">The sequence shown here is derived from an EMBL/GenBank/DDBJ whole genome shotgun (WGS) entry which is preliminary data.</text>
</comment>
<gene>
    <name evidence="9" type="ORF">ACFFHU_30490</name>
</gene>
<evidence type="ECO:0000256" key="4">
    <source>
        <dbReference type="ARBA" id="ARBA00022825"/>
    </source>
</evidence>
<feature type="compositionally biased region" description="Gly residues" evidence="6">
    <location>
        <begin position="766"/>
        <end position="775"/>
    </location>
</feature>
<evidence type="ECO:0000256" key="6">
    <source>
        <dbReference type="SAM" id="MobiDB-lite"/>
    </source>
</evidence>
<feature type="active site" description="Charge relay system" evidence="5">
    <location>
        <position position="812"/>
    </location>
</feature>
<feature type="transmembrane region" description="Helical" evidence="7">
    <location>
        <begin position="177"/>
        <end position="197"/>
    </location>
</feature>
<feature type="transmembrane region" description="Helical" evidence="7">
    <location>
        <begin position="122"/>
        <end position="139"/>
    </location>
</feature>
<reference evidence="9 10" key="1">
    <citation type="submission" date="2024-09" db="EMBL/GenBank/DDBJ databases">
        <authorList>
            <person name="Sun Q."/>
            <person name="Mori K."/>
        </authorList>
    </citation>
    <scope>NUCLEOTIDE SEQUENCE [LARGE SCALE GENOMIC DNA]</scope>
    <source>
        <strain evidence="9 10">TBRC 2205</strain>
    </source>
</reference>
<keyword evidence="3 5" id="KW-0378">Hydrolase</keyword>
<dbReference type="InterPro" id="IPR015500">
    <property type="entry name" value="Peptidase_S8_subtilisin-rel"/>
</dbReference>
<feature type="transmembrane region" description="Helical" evidence="7">
    <location>
        <begin position="329"/>
        <end position="347"/>
    </location>
</feature>
<sequence length="886" mass="88628">MQTGSALPPSPPGHPQRPPGGTGAVVAAVFVGLWVVAVPVAGQASGWLLAQVLLIEGLATPGWARPLPAVLAALLAGVPALLLARLPRSAAVRATGGTWLRGCAALGLLGLCRLVPPPLNETYLAALAAAAAVLAWLLSRVRPERRARRTPAPAVAPAEASGPAAPRAKRRARLRPGWPTAPAALAVAAGLVVLLPWTLAGALGGALETVLAVAAAAAVGWLGTAVLAPIRRHGFRTSARAAYPPPPAGAAYPAGPAGAAYPAEPASAGAAGPAFTVLLAGLVAGTGLLPLAAATGQDGAQLAELLLLPPLGFAAAALWVLARRAGVGAAAPVGLLIGLAALGPLAFTDPEEISLVLVEGRDVPFWAAVAAAASLGLALLLGVGYGAGSARRRAVRPARPLAAAAAALLLVGTLGAYAGAGQPGLHGERLFVMLKRQADLSGVDTGRTGPAGRIERATEVYRALVSQAETAQAPLRRQLDRWHLRYTPYYLVNGIEVEGGPAVRAWLSRRPDVDRVLLDQNPRPLPAPVTPRHGSAGPPTGTPWNISAIGADRVRAEFRVDGSGILVGGSDSGADLTHPALAGNFRGGDDSWYDPWNGTTRPTDDNGHGTHTLATAVGGTGVGVAPGARWIGCVNLDRNLGSPAHYLDCLQFMLAPFRTGGDPFTDGRPERGAQVLTNSWGCPPIEGCNPGTLRPATAALATAGVFLAAAAGNTGPRCGSISDPPAPYPEVETIGAVDRNRRVADFSSRGPASGTAGPDRPDRPGGATGPDGGATGPDEPGAGAGKPDLVAPGAGVLSALPGGGYGTLDGTSMATPHVAGVVALIWSANPALIGDLARTRRILRDTAAPVAPPVDGAGGGNGGCAIGPAASGAGLVDAYAAVRAAR</sequence>
<protein>
    <submittedName>
        <fullName evidence="9">S8 family serine peptidase</fullName>
    </submittedName>
</protein>
<feature type="transmembrane region" description="Helical" evidence="7">
    <location>
        <begin position="400"/>
        <end position="420"/>
    </location>
</feature>
<feature type="compositionally biased region" description="Pro residues" evidence="6">
    <location>
        <begin position="8"/>
        <end position="18"/>
    </location>
</feature>
<feature type="region of interest" description="Disordered" evidence="6">
    <location>
        <begin position="148"/>
        <end position="169"/>
    </location>
</feature>
<evidence type="ECO:0000256" key="3">
    <source>
        <dbReference type="ARBA" id="ARBA00022801"/>
    </source>
</evidence>
<keyword evidence="10" id="KW-1185">Reference proteome</keyword>
<name>A0ABV6P609_9ACTN</name>
<feature type="region of interest" description="Disordered" evidence="6">
    <location>
        <begin position="1"/>
        <end position="20"/>
    </location>
</feature>
<feature type="transmembrane region" description="Helical" evidence="7">
    <location>
        <begin position="20"/>
        <end position="40"/>
    </location>
</feature>
<evidence type="ECO:0000259" key="8">
    <source>
        <dbReference type="Pfam" id="PF00082"/>
    </source>
</evidence>
<dbReference type="PANTHER" id="PTHR43806">
    <property type="entry name" value="PEPTIDASE S8"/>
    <property type="match status" value="1"/>
</dbReference>
<organism evidence="9 10">
    <name type="scientific">Plantactinospora siamensis</name>
    <dbReference type="NCBI Taxonomy" id="555372"/>
    <lineage>
        <taxon>Bacteria</taxon>
        <taxon>Bacillati</taxon>
        <taxon>Actinomycetota</taxon>
        <taxon>Actinomycetes</taxon>
        <taxon>Micromonosporales</taxon>
        <taxon>Micromonosporaceae</taxon>
        <taxon>Plantactinospora</taxon>
    </lineage>
</organism>
<feature type="region of interest" description="Disordered" evidence="6">
    <location>
        <begin position="716"/>
        <end position="790"/>
    </location>
</feature>
<evidence type="ECO:0000256" key="2">
    <source>
        <dbReference type="ARBA" id="ARBA00022670"/>
    </source>
</evidence>
<dbReference type="EMBL" id="JBHLUE010000034">
    <property type="protein sequence ID" value="MFC0568453.1"/>
    <property type="molecule type" value="Genomic_DNA"/>
</dbReference>
<evidence type="ECO:0000256" key="7">
    <source>
        <dbReference type="SAM" id="Phobius"/>
    </source>
</evidence>
<dbReference type="InterPro" id="IPR036852">
    <property type="entry name" value="Peptidase_S8/S53_dom_sf"/>
</dbReference>
<feature type="compositionally biased region" description="Low complexity" evidence="6">
    <location>
        <begin position="150"/>
        <end position="166"/>
    </location>
</feature>
<evidence type="ECO:0000313" key="9">
    <source>
        <dbReference type="EMBL" id="MFC0568453.1"/>
    </source>
</evidence>